<gene>
    <name evidence="2" type="ORF">UT24_C0016G0012</name>
</gene>
<feature type="region of interest" description="Disordered" evidence="1">
    <location>
        <begin position="650"/>
        <end position="681"/>
    </location>
</feature>
<evidence type="ECO:0000313" key="3">
    <source>
        <dbReference type="Proteomes" id="UP000033881"/>
    </source>
</evidence>
<dbReference type="EMBL" id="LBWB01000016">
    <property type="protein sequence ID" value="KKR00123.1"/>
    <property type="molecule type" value="Genomic_DNA"/>
</dbReference>
<dbReference type="Pfam" id="PF16510">
    <property type="entry name" value="P22_portal"/>
    <property type="match status" value="1"/>
</dbReference>
<dbReference type="InterPro" id="IPR032427">
    <property type="entry name" value="P22_portal"/>
</dbReference>
<feature type="compositionally biased region" description="Low complexity" evidence="1">
    <location>
        <begin position="657"/>
        <end position="674"/>
    </location>
</feature>
<dbReference type="STRING" id="1618574.UT24_C0016G0012"/>
<dbReference type="Proteomes" id="UP000033881">
    <property type="component" value="Unassembled WGS sequence"/>
</dbReference>
<comment type="caution">
    <text evidence="2">The sequence shown here is derived from an EMBL/GenBank/DDBJ whole genome shotgun (WGS) entry which is preliminary data.</text>
</comment>
<dbReference type="AlphaFoldDB" id="A0A0G0MAD1"/>
<name>A0A0G0MAD1_9BACT</name>
<evidence type="ECO:0000256" key="1">
    <source>
        <dbReference type="SAM" id="MobiDB-lite"/>
    </source>
</evidence>
<protein>
    <submittedName>
        <fullName evidence="2">Phage protein</fullName>
    </submittedName>
</protein>
<evidence type="ECO:0000313" key="2">
    <source>
        <dbReference type="EMBL" id="KKR00123.1"/>
    </source>
</evidence>
<accession>A0A0G0MAD1</accession>
<organism evidence="2 3">
    <name type="scientific">Candidatus Woesebacteria bacterium GW2011_GWB1_39_12</name>
    <dbReference type="NCBI Taxonomy" id="1618574"/>
    <lineage>
        <taxon>Bacteria</taxon>
        <taxon>Candidatus Woeseibacteriota</taxon>
    </lineage>
</organism>
<proteinExistence type="predicted"/>
<reference evidence="2 3" key="1">
    <citation type="journal article" date="2015" name="Nature">
        <title>rRNA introns, odd ribosomes, and small enigmatic genomes across a large radiation of phyla.</title>
        <authorList>
            <person name="Brown C.T."/>
            <person name="Hug L.A."/>
            <person name="Thomas B.C."/>
            <person name="Sharon I."/>
            <person name="Castelle C.J."/>
            <person name="Singh A."/>
            <person name="Wilkins M.J."/>
            <person name="Williams K.H."/>
            <person name="Banfield J.F."/>
        </authorList>
    </citation>
    <scope>NUCLEOTIDE SEQUENCE [LARGE SCALE GENOMIC DNA]</scope>
</reference>
<sequence length="681" mass="77805">MADKIKEATEGKDEILDELSLDIEDKELVSLINKRITKAKQDYDELDRIGELNQNYWLGKQIDSKKLRDFKSRVVENITFQTVETIIPIITSKTPEPVTKSESNTPESVLHAKNLQRILLALFEKQKMKGKFQMITRHNMLRRIGILKYKYDPDIDDIVTEYVLPQNILIDKNGEYVVEYLEDSLSEILKKFPEKVGEVIKEFGLNATQDKDGNYDPTTIDQKGLATKIKYVEFWTSEYVCWKYKTLIFKKLKNPNFDYTGVENKTTDENGQEIEGEVYYHNYFDKPKIPYIFYSVFNLGKNVWDDTSLVEQIMPLQDGINKRQRQIDDNFSDNGVLMGSGDFITKEELAKYTGDPEDKVWVEHGNPAEGIGRLPAKQLAPFTYESLQGLKSSVDNVAGTHSTTRGERQGRETLGGRQILREADFGRIDLLVRGLEEVADELYKAWMHMMKVYFTQTHYARIIGKDGAQQVIEYSRDSIEQGIEISVKEGSTLPVDKVSQRQEALDLMQQGNIDPITLFERLEWPNPTESAKRLFQWKNDPVSLFPDLKEEAAKAAEAKTPENEKKNYSITVKLETLPPAVQEEILAKNFGIEAPMQDSKQVAQAEIDRMNGGENVPPYDKADQPHLAVHEAFINGPQFEALDPIIQALHQNHVGEEQAQGQQTEQPVEQSQPQGGQNDQP</sequence>